<feature type="active site" description="Nucleophile" evidence="5">
    <location>
        <position position="359"/>
    </location>
</feature>
<keyword evidence="9" id="KW-1185">Reference proteome</keyword>
<evidence type="ECO:0000256" key="2">
    <source>
        <dbReference type="ARBA" id="ARBA00022679"/>
    </source>
</evidence>
<evidence type="ECO:0000256" key="1">
    <source>
        <dbReference type="ARBA" id="ARBA00022603"/>
    </source>
</evidence>
<dbReference type="InterPro" id="IPR049560">
    <property type="entry name" value="MeTrfase_RsmB-F_NOP2_cat"/>
</dbReference>
<evidence type="ECO:0000256" key="4">
    <source>
        <dbReference type="ARBA" id="ARBA00022884"/>
    </source>
</evidence>
<feature type="domain" description="SAM-dependent MTase RsmB/NOP-type" evidence="7">
    <location>
        <begin position="127"/>
        <end position="437"/>
    </location>
</feature>
<dbReference type="InterPro" id="IPR029063">
    <property type="entry name" value="SAM-dependent_MTases_sf"/>
</dbReference>
<feature type="binding site" evidence="5">
    <location>
        <position position="255"/>
    </location>
    <ligand>
        <name>S-adenosyl-L-methionine</name>
        <dbReference type="ChEBI" id="CHEBI:59789"/>
    </ligand>
</feature>
<evidence type="ECO:0000313" key="8">
    <source>
        <dbReference type="EMBL" id="CEL55464.1"/>
    </source>
</evidence>
<dbReference type="GO" id="GO:0070475">
    <property type="term" value="P:rRNA base methylation"/>
    <property type="evidence" value="ECO:0007669"/>
    <property type="project" value="TreeGrafter"/>
</dbReference>
<evidence type="ECO:0000256" key="6">
    <source>
        <dbReference type="SAM" id="MobiDB-lite"/>
    </source>
</evidence>
<dbReference type="Gene3D" id="3.30.70.1170">
    <property type="entry name" value="Sun protein, domain 3"/>
    <property type="match status" value="1"/>
</dbReference>
<dbReference type="Pfam" id="PF01189">
    <property type="entry name" value="Methyltr_RsmB-F"/>
    <property type="match status" value="1"/>
</dbReference>
<keyword evidence="1 5" id="KW-0489">Methyltransferase</keyword>
<dbReference type="InterPro" id="IPR023267">
    <property type="entry name" value="RCMT"/>
</dbReference>
<dbReference type="EMBL" id="LN679101">
    <property type="protein sequence ID" value="CEL55464.1"/>
    <property type="molecule type" value="Genomic_DNA"/>
</dbReference>
<dbReference type="OrthoDB" id="435282at2759"/>
<dbReference type="Pfam" id="PF21153">
    <property type="entry name" value="NSUN5_N"/>
    <property type="match status" value="1"/>
</dbReference>
<dbReference type="GO" id="GO:0003723">
    <property type="term" value="F:RNA binding"/>
    <property type="evidence" value="ECO:0007669"/>
    <property type="project" value="UniProtKB-UniRule"/>
</dbReference>
<feature type="binding site" evidence="5">
    <location>
        <position position="282"/>
    </location>
    <ligand>
        <name>S-adenosyl-L-methionine</name>
        <dbReference type="ChEBI" id="CHEBI:59789"/>
    </ligand>
</feature>
<dbReference type="PRINTS" id="PR02008">
    <property type="entry name" value="RCMTFAMILY"/>
</dbReference>
<dbReference type="AlphaFoldDB" id="A0A0B7FEX3"/>
<name>A0A0B7FEX3_THACB</name>
<dbReference type="InterPro" id="IPR001678">
    <property type="entry name" value="MeTrfase_RsmB-F_NOP2_dom"/>
</dbReference>
<dbReference type="CDD" id="cd02440">
    <property type="entry name" value="AdoMet_MTases"/>
    <property type="match status" value="1"/>
</dbReference>
<dbReference type="InterPro" id="IPR048889">
    <property type="entry name" value="NSUN5_RCM1_N"/>
</dbReference>
<dbReference type="Pfam" id="PF21148">
    <property type="entry name" value="NSUN5_fdxn-like"/>
    <property type="match status" value="1"/>
</dbReference>
<dbReference type="STRING" id="1108050.A0A0B7FEX3"/>
<dbReference type="PANTHER" id="PTHR22807">
    <property type="entry name" value="NOP2 YEAST -RELATED NOL1/NOP2/FMU SUN DOMAIN-CONTAINING"/>
    <property type="match status" value="1"/>
</dbReference>
<comment type="similarity">
    <text evidence="5">Belongs to the class I-like SAM-binding methyltransferase superfamily. RsmB/NOP family.</text>
</comment>
<gene>
    <name evidence="8" type="ORF">RSOLAG1IB_01476</name>
</gene>
<dbReference type="PROSITE" id="PS51686">
    <property type="entry name" value="SAM_MT_RSMB_NOP"/>
    <property type="match status" value="1"/>
</dbReference>
<dbReference type="SUPFAM" id="SSF53335">
    <property type="entry name" value="S-adenosyl-L-methionine-dependent methyltransferases"/>
    <property type="match status" value="1"/>
</dbReference>
<sequence>MNFYKEAASKLDLIESKKASVKGCLSLAAPKDRRRMGALIIETLKFKDAITAIVDATPLMRDERRHLISKNFAAVLVHDLLFNSGGIQAGDGPVKQAINRHKTRLQAELVKLKIRRGATSNGKLAQPDDPRAANIPRYLRANRNIWTTEQAVEFYISQGYTVSTDPGLPQKGQFRLDSHIPDLLIFHPDHKLHHDEAYKDGRMIAQDKASCFPAVVLDPPKAESAWVIDATAAPGNKTSHISALMGNKGKIIAFERNKRRYKTLEGMLQRAKCQNVEPILGDFLDQDPLDARFKLVTHILLDPSCSGSGIVNRLDYLTQEATVEDGLDIRLDTLASFQKNMVLHAAKFPSVERIVYSTCSIHLEENEGVVRDVLGNSEFTGKGFKLAPRSQVLPKWERRGLPYPSIEVDALDALIRCSPGEDDPGTNGFFVSCFSREIGTGGRSEKSPCLSGKRKTVDEPRAGCSKRKRRGT</sequence>
<evidence type="ECO:0000256" key="3">
    <source>
        <dbReference type="ARBA" id="ARBA00022691"/>
    </source>
</evidence>
<keyword evidence="4 5" id="KW-0694">RNA-binding</keyword>
<evidence type="ECO:0000313" key="9">
    <source>
        <dbReference type="Proteomes" id="UP000059188"/>
    </source>
</evidence>
<evidence type="ECO:0000259" key="7">
    <source>
        <dbReference type="PROSITE" id="PS51686"/>
    </source>
</evidence>
<dbReference type="GO" id="GO:0008173">
    <property type="term" value="F:RNA methyltransferase activity"/>
    <property type="evidence" value="ECO:0007669"/>
    <property type="project" value="InterPro"/>
</dbReference>
<evidence type="ECO:0000256" key="5">
    <source>
        <dbReference type="PROSITE-ProRule" id="PRU01023"/>
    </source>
</evidence>
<reference evidence="8 9" key="1">
    <citation type="submission" date="2014-11" db="EMBL/GenBank/DDBJ databases">
        <authorList>
            <person name="Wibberg Daniel"/>
        </authorList>
    </citation>
    <scope>NUCLEOTIDE SEQUENCE [LARGE SCALE GENOMIC DNA]</scope>
    <source>
        <strain evidence="8">Rhizoctonia solani AG1-IB 7/3/14</strain>
    </source>
</reference>
<protein>
    <submittedName>
        <fullName evidence="8">Putative methyltransferase C2C4,06c</fullName>
    </submittedName>
</protein>
<organism evidence="8 9">
    <name type="scientific">Thanatephorus cucumeris (strain AG1-IB / isolate 7/3/14)</name>
    <name type="common">Lettuce bottom rot fungus</name>
    <name type="synonym">Rhizoctonia solani</name>
    <dbReference type="NCBI Taxonomy" id="1108050"/>
    <lineage>
        <taxon>Eukaryota</taxon>
        <taxon>Fungi</taxon>
        <taxon>Dikarya</taxon>
        <taxon>Basidiomycota</taxon>
        <taxon>Agaricomycotina</taxon>
        <taxon>Agaricomycetes</taxon>
        <taxon>Cantharellales</taxon>
        <taxon>Ceratobasidiaceae</taxon>
        <taxon>Rhizoctonia</taxon>
        <taxon>Rhizoctonia solani AG-1</taxon>
    </lineage>
</organism>
<keyword evidence="3 5" id="KW-0949">S-adenosyl-L-methionine</keyword>
<proteinExistence type="inferred from homology"/>
<dbReference type="InterPro" id="IPR049561">
    <property type="entry name" value="NSUN5_7_fdxn-like"/>
</dbReference>
<feature type="region of interest" description="Disordered" evidence="6">
    <location>
        <begin position="438"/>
        <end position="472"/>
    </location>
</feature>
<keyword evidence="2 5" id="KW-0808">Transferase</keyword>
<feature type="binding site" evidence="5">
    <location>
        <position position="302"/>
    </location>
    <ligand>
        <name>S-adenosyl-L-methionine</name>
        <dbReference type="ChEBI" id="CHEBI:59789"/>
    </ligand>
</feature>
<dbReference type="GO" id="GO:0005730">
    <property type="term" value="C:nucleolus"/>
    <property type="evidence" value="ECO:0007669"/>
    <property type="project" value="TreeGrafter"/>
</dbReference>
<dbReference type="PANTHER" id="PTHR22807:SF4">
    <property type="entry name" value="28S RRNA (CYTOSINE-C(5))-METHYLTRANSFERASE"/>
    <property type="match status" value="1"/>
</dbReference>
<dbReference type="Proteomes" id="UP000059188">
    <property type="component" value="Unassembled WGS sequence"/>
</dbReference>
<accession>A0A0B7FEX3</accession>
<dbReference type="Gene3D" id="3.40.50.150">
    <property type="entry name" value="Vaccinia Virus protein VP39"/>
    <property type="match status" value="1"/>
</dbReference>
<comment type="caution">
    <text evidence="5">Lacks conserved residue(s) required for the propagation of feature annotation.</text>
</comment>